<dbReference type="Proteomes" id="UP000518605">
    <property type="component" value="Unassembled WGS sequence"/>
</dbReference>
<feature type="transmembrane region" description="Helical" evidence="1">
    <location>
        <begin position="37"/>
        <end position="57"/>
    </location>
</feature>
<evidence type="ECO:0000256" key="1">
    <source>
        <dbReference type="SAM" id="Phobius"/>
    </source>
</evidence>
<keyword evidence="1" id="KW-1133">Transmembrane helix</keyword>
<comment type="caution">
    <text evidence="2">The sequence shown here is derived from an EMBL/GenBank/DDBJ whole genome shotgun (WGS) entry which is preliminary data.</text>
</comment>
<proteinExistence type="predicted"/>
<dbReference type="EMBL" id="JACHXW010000006">
    <property type="protein sequence ID" value="MBB3152461.1"/>
    <property type="molecule type" value="Genomic_DNA"/>
</dbReference>
<keyword evidence="3" id="KW-1185">Reference proteome</keyword>
<keyword evidence="1" id="KW-0472">Membrane</keyword>
<reference evidence="2 3" key="1">
    <citation type="submission" date="2020-08" db="EMBL/GenBank/DDBJ databases">
        <title>Genomic Encyclopedia of Type Strains, Phase III (KMG-III): the genomes of soil and plant-associated and newly described type strains.</title>
        <authorList>
            <person name="Whitman W."/>
        </authorList>
    </citation>
    <scope>NUCLEOTIDE SEQUENCE [LARGE SCALE GENOMIC DNA]</scope>
    <source>
        <strain evidence="2 3">CECT 8234</strain>
    </source>
</reference>
<sequence length="71" mass="8370">MELYIVISSIFGWLFISKLQRSFIIFTTISNYIVVKAILSVLIGWALMPFYLISYLFKFVRYITKGFSRTT</sequence>
<evidence type="ECO:0000313" key="3">
    <source>
        <dbReference type="Proteomes" id="UP000518605"/>
    </source>
</evidence>
<protein>
    <submittedName>
        <fullName evidence="2">Uncharacterized protein</fullName>
    </submittedName>
</protein>
<dbReference type="AlphaFoldDB" id="A0A7W5C7A4"/>
<gene>
    <name evidence="2" type="ORF">FHS16_002511</name>
</gene>
<evidence type="ECO:0000313" key="2">
    <source>
        <dbReference type="EMBL" id="MBB3152461.1"/>
    </source>
</evidence>
<organism evidence="2 3">
    <name type="scientific">Paenibacillus endophyticus</name>
    <dbReference type="NCBI Taxonomy" id="1294268"/>
    <lineage>
        <taxon>Bacteria</taxon>
        <taxon>Bacillati</taxon>
        <taxon>Bacillota</taxon>
        <taxon>Bacilli</taxon>
        <taxon>Bacillales</taxon>
        <taxon>Paenibacillaceae</taxon>
        <taxon>Paenibacillus</taxon>
    </lineage>
</organism>
<accession>A0A7W5C7A4</accession>
<keyword evidence="1" id="KW-0812">Transmembrane</keyword>
<name>A0A7W5C7A4_9BACL</name>